<feature type="signal peptide" evidence="3">
    <location>
        <begin position="1"/>
        <end position="19"/>
    </location>
</feature>
<dbReference type="GO" id="GO:0032222">
    <property type="term" value="P:regulation of synaptic transmission, cholinergic"/>
    <property type="evidence" value="ECO:0007669"/>
    <property type="project" value="InterPro"/>
</dbReference>
<dbReference type="Proteomes" id="UP000783686">
    <property type="component" value="Unassembled WGS sequence"/>
</dbReference>
<keyword evidence="1 3" id="KW-0732">Signal</keyword>
<accession>A0A811K9H9</accession>
<name>A0A811K9H9_9BILA</name>
<feature type="chain" id="PRO_5036408282" description="Protein sleepless" evidence="3">
    <location>
        <begin position="20"/>
        <end position="152"/>
    </location>
</feature>
<dbReference type="Proteomes" id="UP000614601">
    <property type="component" value="Unassembled WGS sequence"/>
</dbReference>
<dbReference type="AlphaFoldDB" id="A0A811K9H9"/>
<evidence type="ECO:0000256" key="1">
    <source>
        <dbReference type="ARBA" id="ARBA00022729"/>
    </source>
</evidence>
<proteinExistence type="predicted"/>
<dbReference type="EMBL" id="CAJFDH010000002">
    <property type="protein sequence ID" value="CAD5212005.1"/>
    <property type="molecule type" value="Genomic_DNA"/>
</dbReference>
<evidence type="ECO:0000256" key="3">
    <source>
        <dbReference type="SAM" id="SignalP"/>
    </source>
</evidence>
<reference evidence="4" key="1">
    <citation type="submission" date="2020-09" db="EMBL/GenBank/DDBJ databases">
        <authorList>
            <person name="Kikuchi T."/>
        </authorList>
    </citation>
    <scope>NUCLEOTIDE SEQUENCE</scope>
    <source>
        <strain evidence="4">SH1</strain>
    </source>
</reference>
<evidence type="ECO:0008006" key="6">
    <source>
        <dbReference type="Google" id="ProtNLM"/>
    </source>
</evidence>
<dbReference type="Pfam" id="PF17064">
    <property type="entry name" value="QVR"/>
    <property type="match status" value="1"/>
</dbReference>
<keyword evidence="5" id="KW-1185">Reference proteome</keyword>
<keyword evidence="2" id="KW-0325">Glycoprotein</keyword>
<dbReference type="EMBL" id="CAJFCW020000002">
    <property type="protein sequence ID" value="CAG9094882.1"/>
    <property type="molecule type" value="Genomic_DNA"/>
</dbReference>
<dbReference type="OrthoDB" id="5836372at2759"/>
<comment type="caution">
    <text evidence="4">The sequence shown here is derived from an EMBL/GenBank/DDBJ whole genome shotgun (WGS) entry which is preliminary data.</text>
</comment>
<dbReference type="GO" id="GO:0030431">
    <property type="term" value="P:sleep"/>
    <property type="evidence" value="ECO:0007669"/>
    <property type="project" value="InterPro"/>
</dbReference>
<sequence>MKPWLLWLQCLSLPRLLESLVCYSCTATMSSAVDESAQIAMRIFLESTYYLPAVHRYCAMENDIEFKSVPTSQCNANDKCVKISADGNGLQFVIRGCESQIYKPNIGVHDVGCRSGTSPSLCYCEENLCNDSYMSRASYLLLTICYVIYRLQ</sequence>
<evidence type="ECO:0000313" key="4">
    <source>
        <dbReference type="EMBL" id="CAD5212005.1"/>
    </source>
</evidence>
<evidence type="ECO:0000256" key="2">
    <source>
        <dbReference type="ARBA" id="ARBA00023180"/>
    </source>
</evidence>
<gene>
    <name evidence="4" type="ORF">BOKJ2_LOCUS3987</name>
</gene>
<dbReference type="InterPro" id="IPR031424">
    <property type="entry name" value="QVR-like"/>
</dbReference>
<protein>
    <recommendedName>
        <fullName evidence="6">Protein sleepless</fullName>
    </recommendedName>
</protein>
<evidence type="ECO:0000313" key="5">
    <source>
        <dbReference type="Proteomes" id="UP000614601"/>
    </source>
</evidence>
<organism evidence="4 5">
    <name type="scientific">Bursaphelenchus okinawaensis</name>
    <dbReference type="NCBI Taxonomy" id="465554"/>
    <lineage>
        <taxon>Eukaryota</taxon>
        <taxon>Metazoa</taxon>
        <taxon>Ecdysozoa</taxon>
        <taxon>Nematoda</taxon>
        <taxon>Chromadorea</taxon>
        <taxon>Rhabditida</taxon>
        <taxon>Tylenchina</taxon>
        <taxon>Tylenchomorpha</taxon>
        <taxon>Aphelenchoidea</taxon>
        <taxon>Aphelenchoididae</taxon>
        <taxon>Bursaphelenchus</taxon>
    </lineage>
</organism>